<dbReference type="Gene3D" id="2.30.39.10">
    <property type="entry name" value="Alpha-1-antitrypsin, domain 1"/>
    <property type="match status" value="2"/>
</dbReference>
<dbReference type="SUPFAM" id="SSF56574">
    <property type="entry name" value="Serpins"/>
    <property type="match status" value="3"/>
</dbReference>
<dbReference type="PROSITE" id="PS00284">
    <property type="entry name" value="SERPIN"/>
    <property type="match status" value="1"/>
</dbReference>
<dbReference type="Gene3D" id="2.10.310.10">
    <property type="entry name" value="Serpins superfamily"/>
    <property type="match status" value="1"/>
</dbReference>
<evidence type="ECO:0000256" key="3">
    <source>
        <dbReference type="RuleBase" id="RU000411"/>
    </source>
</evidence>
<evidence type="ECO:0000256" key="2">
    <source>
        <dbReference type="ARBA" id="ARBA00022900"/>
    </source>
</evidence>
<dbReference type="Gene3D" id="3.30.497.10">
    <property type="entry name" value="Antithrombin, subunit I, domain 2"/>
    <property type="match status" value="3"/>
</dbReference>
<organism evidence="4">
    <name type="scientific">Cyprideis torosa</name>
    <dbReference type="NCBI Taxonomy" id="163714"/>
    <lineage>
        <taxon>Eukaryota</taxon>
        <taxon>Metazoa</taxon>
        <taxon>Ecdysozoa</taxon>
        <taxon>Arthropoda</taxon>
        <taxon>Crustacea</taxon>
        <taxon>Oligostraca</taxon>
        <taxon>Ostracoda</taxon>
        <taxon>Podocopa</taxon>
        <taxon>Podocopida</taxon>
        <taxon>Cytherocopina</taxon>
        <taxon>Cytheroidea</taxon>
        <taxon>Cytherideidae</taxon>
        <taxon>Cyprideis</taxon>
    </lineage>
</organism>
<dbReference type="EMBL" id="OB660346">
    <property type="protein sequence ID" value="CAD7224311.1"/>
    <property type="molecule type" value="Genomic_DNA"/>
</dbReference>
<keyword evidence="1" id="KW-0646">Protease inhibitor</keyword>
<name>A0A7R8W3S5_9CRUS</name>
<sequence>MSSYVIVLLLGLCLLHGAHSQNPRQEEAHNDALSNQVISATNIDHSEVADSMLDFALDFHRFLVTGQKPRNTQCLESPTRLSSNVVFSPFSLSNALSVLWRGSKAGTEKQLRDILKYRVPSSDKKFQSEYGKLFNLVLEKGRGVEIDYSSLLLADAGTKVYRDFFQAAHLSYMTFVRHGPFSSDPEEVRRRVNAMVEQVTRGRIQNILQEAPDPKTIWMLINAIYFNGQWENVFDEQYTQNRSFYVSSEEEEIQVPTMFTPLDVKYYSSEEYGFELAGIPYKGGQFHFYVVLPLEPFLEGLEKLELSLTGAQLQEAILKADTLQRLVFLPKLNLSEEIDLKPVLQGLGACDLFTEAADFTGIHPHRPAYLTGALHRATLEVNEVGTVATAATLTFSTRFTPEFRAQWPFLFIIMDSVNSVPIFMGRVTNPASTMKSLLVFIVFVLSSALAFPQDPDLGVEEQAQDIAQGVQAGEVPPQEEGSFVIDKEGPLPSPDNPFNVYLEENAAASGENFSEASIAKSILGFAVNFHKYLVTGDSGQQSTCGEPTVSGNPVENVVFSPLSLSNALSVLWRGSGNDTEKQLRDVLLFPEVEQRDKTFQESYGKLLNAVVAEGDNTSWRGGCWKNPKEGRILDPQGGGTPQGPPRPPQDPSWRQPSWIDVPPVGWKQLTRLVENLSRMVPISALLLLPLCWGIPQNPPKDFDQDMQKIMDELALHDTDPQPIDHNAHLSPINKSPKDLGQEIRDALALDDENPEPVDYKALLSTMYVKPKKNESHTDEISTQSGLKGTGEVKIADSIMAFGIDILKSQAAGITRNTCPSQASAKGRPDDNMVFSPLSIATALSLMWMASAETTEVQLRTALRYPLVSSDNITFHAMFRKLLDAVLKEGRGVVVDTATAILGNRGVKVQSKFFERAETYYDTQLRSVPFKDNPEITRRYINDFVKKATRGKIPELFQQTLDPQMVLMLINVVYFEGMWESQFAEGDTRNKPFFVSENEVVEVPTLFGQINVKYFRDQENDFALVGLPYKEGKFHLYIVLPNANFTRGLSDLEAKLTPEMLKKATGRAETIALSVELPKLDLDVRMNLQTLLESLGVCNFFGPEANLSRMIPDLNVFLNEAVHQAKLIVNEKGTEAAAVTFLTTTKSSTSFHANHPFIYVIMDDDNAVPIFMGRIVRPVP</sequence>
<dbReference type="PANTHER" id="PTHR11461">
    <property type="entry name" value="SERINE PROTEASE INHIBITOR, SERPIN"/>
    <property type="match status" value="1"/>
</dbReference>
<dbReference type="InterPro" id="IPR042185">
    <property type="entry name" value="Serpin_sf_2"/>
</dbReference>
<evidence type="ECO:0000256" key="1">
    <source>
        <dbReference type="ARBA" id="ARBA00022690"/>
    </source>
</evidence>
<dbReference type="AlphaFoldDB" id="A0A7R8W3S5"/>
<dbReference type="InterPro" id="IPR023795">
    <property type="entry name" value="Serpin_CS"/>
</dbReference>
<dbReference type="GO" id="GO:0004867">
    <property type="term" value="F:serine-type endopeptidase inhibitor activity"/>
    <property type="evidence" value="ECO:0007669"/>
    <property type="project" value="UniProtKB-KW"/>
</dbReference>
<keyword evidence="2" id="KW-0722">Serine protease inhibitor</keyword>
<comment type="similarity">
    <text evidence="3">Belongs to the serpin family.</text>
</comment>
<evidence type="ECO:0000313" key="4">
    <source>
        <dbReference type="EMBL" id="CAD7224311.1"/>
    </source>
</evidence>
<dbReference type="Pfam" id="PF00079">
    <property type="entry name" value="Serpin"/>
    <property type="match status" value="3"/>
</dbReference>
<gene>
    <name evidence="4" type="ORF">CTOB1V02_LOCUS2278</name>
</gene>
<dbReference type="InterPro" id="IPR042178">
    <property type="entry name" value="Serpin_sf_1"/>
</dbReference>
<dbReference type="InterPro" id="IPR036186">
    <property type="entry name" value="Serpin_sf"/>
</dbReference>
<dbReference type="CDD" id="cd00172">
    <property type="entry name" value="serpin"/>
    <property type="match status" value="2"/>
</dbReference>
<accession>A0A7R8W3S5</accession>
<dbReference type="SMART" id="SM00093">
    <property type="entry name" value="SERPIN"/>
    <property type="match status" value="2"/>
</dbReference>
<reference evidence="4" key="1">
    <citation type="submission" date="2020-11" db="EMBL/GenBank/DDBJ databases">
        <authorList>
            <person name="Tran Van P."/>
        </authorList>
    </citation>
    <scope>NUCLEOTIDE SEQUENCE</scope>
</reference>
<dbReference type="InterPro" id="IPR023796">
    <property type="entry name" value="Serpin_dom"/>
</dbReference>
<proteinExistence type="inferred from homology"/>
<dbReference type="GO" id="GO:0005615">
    <property type="term" value="C:extracellular space"/>
    <property type="evidence" value="ECO:0007669"/>
    <property type="project" value="InterPro"/>
</dbReference>
<dbReference type="InterPro" id="IPR000215">
    <property type="entry name" value="Serpin_fam"/>
</dbReference>
<protein>
    <submittedName>
        <fullName evidence="4">Uncharacterized protein</fullName>
    </submittedName>
</protein>
<dbReference type="PANTHER" id="PTHR11461:SF342">
    <property type="entry name" value="SERINE PROTEASE INHIBITOR 28DC"/>
    <property type="match status" value="1"/>
</dbReference>
<dbReference type="OrthoDB" id="6347071at2759"/>